<reference evidence="1 2" key="1">
    <citation type="journal article" date="2019" name="Int. J. Syst. Evol. Microbiol.">
        <title>Capsulimonas corticalis gen. nov., sp. nov., an aerobic capsulated bacterium, of a novel bacterial order, Capsulimonadales ord. nov., of the class Armatimonadia of the phylum Armatimonadetes.</title>
        <authorList>
            <person name="Li J."/>
            <person name="Kudo C."/>
            <person name="Tonouchi A."/>
        </authorList>
    </citation>
    <scope>NUCLEOTIDE SEQUENCE [LARGE SCALE GENOMIC DNA]</scope>
    <source>
        <strain evidence="1 2">AX-7</strain>
    </source>
</reference>
<keyword evidence="2" id="KW-1185">Reference proteome</keyword>
<organism evidence="1 2">
    <name type="scientific">Capsulimonas corticalis</name>
    <dbReference type="NCBI Taxonomy" id="2219043"/>
    <lineage>
        <taxon>Bacteria</taxon>
        <taxon>Bacillati</taxon>
        <taxon>Armatimonadota</taxon>
        <taxon>Armatimonadia</taxon>
        <taxon>Capsulimonadales</taxon>
        <taxon>Capsulimonadaceae</taxon>
        <taxon>Capsulimonas</taxon>
    </lineage>
</organism>
<gene>
    <name evidence="1" type="ORF">CCAX7_33370</name>
</gene>
<protein>
    <submittedName>
        <fullName evidence="1">Uncharacterized protein</fullName>
    </submittedName>
</protein>
<evidence type="ECO:0000313" key="2">
    <source>
        <dbReference type="Proteomes" id="UP000287394"/>
    </source>
</evidence>
<dbReference type="RefSeq" id="WP_119322421.1">
    <property type="nucleotide sequence ID" value="NZ_AP025739.1"/>
</dbReference>
<dbReference type="OrthoDB" id="1333924at2"/>
<dbReference type="Proteomes" id="UP000287394">
    <property type="component" value="Chromosome"/>
</dbReference>
<sequence>MNANQEEFVASFRAFDSARMGEAVCVMLNQIFGEPLGQTLTREMHKESAAFLAGFMKDHSQSYCFPVKDLWPGLRYQTSYDERGADPQVYLKLFLADETPAKHHALWSEHGYTSDPIAIGRTELHPPLPFRWEGGDWQAIGTWEKSAARSGGVTSEHDAYRYALAQSRGADSEWIRRYAEGECEAVWTEIVAMGAEIRTSDKLGDAVAVARETMRRARENILLLDQELPKIGYKFQKRVRVKPPSDSVLTQIAKVERKIGALPLSICAWYEIVGSVDFTGDFLPPNEWACGIGVDPLVIFPSSAAFNVPLRHNINVINVAPDENTKNGEPREGGYYMDIPNAAADGPLAEEWHETNFVDYLRMCFRNAGLPTMNPDRLEPTQKAEFDKLMAKLLPI</sequence>
<evidence type="ECO:0000313" key="1">
    <source>
        <dbReference type="EMBL" id="BDI31286.1"/>
    </source>
</evidence>
<dbReference type="AlphaFoldDB" id="A0A402CYL9"/>
<name>A0A402CYL9_9BACT</name>
<dbReference type="EMBL" id="AP025739">
    <property type="protein sequence ID" value="BDI31286.1"/>
    <property type="molecule type" value="Genomic_DNA"/>
</dbReference>
<proteinExistence type="predicted"/>
<accession>A0A402CYL9</accession>
<dbReference type="KEGG" id="ccot:CCAX7_33370"/>